<keyword evidence="4" id="KW-1185">Reference proteome</keyword>
<name>A0A0G4H7J9_VITBC</name>
<evidence type="ECO:0000313" key="3">
    <source>
        <dbReference type="EMBL" id="CEM39843.1"/>
    </source>
</evidence>
<dbReference type="Proteomes" id="UP000041254">
    <property type="component" value="Unassembled WGS sequence"/>
</dbReference>
<evidence type="ECO:0008006" key="5">
    <source>
        <dbReference type="Google" id="ProtNLM"/>
    </source>
</evidence>
<dbReference type="VEuPathDB" id="CryptoDB:Vbra_19808"/>
<evidence type="ECO:0000256" key="1">
    <source>
        <dbReference type="ARBA" id="ARBA00049360"/>
    </source>
</evidence>
<comment type="catalytic activity">
    <reaction evidence="1">
        <text>ATP + H2O = ADP + phosphate + H(+)</text>
        <dbReference type="Rhea" id="RHEA:13065"/>
        <dbReference type="ChEBI" id="CHEBI:15377"/>
        <dbReference type="ChEBI" id="CHEBI:15378"/>
        <dbReference type="ChEBI" id="CHEBI:30616"/>
        <dbReference type="ChEBI" id="CHEBI:43474"/>
        <dbReference type="ChEBI" id="CHEBI:456216"/>
    </reaction>
</comment>
<dbReference type="Gene3D" id="3.30.420.40">
    <property type="match status" value="2"/>
</dbReference>
<evidence type="ECO:0000313" key="4">
    <source>
        <dbReference type="Proteomes" id="UP000041254"/>
    </source>
</evidence>
<dbReference type="STRING" id="1169540.A0A0G4H7J9"/>
<dbReference type="InterPro" id="IPR043129">
    <property type="entry name" value="ATPase_NBD"/>
</dbReference>
<dbReference type="OMA" id="DSINCES"/>
<dbReference type="Gene3D" id="3.90.640.10">
    <property type="entry name" value="Actin, Chain A, domain 4"/>
    <property type="match status" value="1"/>
</dbReference>
<comment type="similarity">
    <text evidence="2">Belongs to the actin family.</text>
</comment>
<accession>A0A0G4H7J9</accession>
<reference evidence="3 4" key="1">
    <citation type="submission" date="2014-11" db="EMBL/GenBank/DDBJ databases">
        <authorList>
            <person name="Zhu J."/>
            <person name="Qi W."/>
            <person name="Song R."/>
        </authorList>
    </citation>
    <scope>NUCLEOTIDE SEQUENCE [LARGE SCALE GENOMIC DNA]</scope>
</reference>
<dbReference type="PRINTS" id="PR00190">
    <property type="entry name" value="ACTIN"/>
</dbReference>
<dbReference type="SUPFAM" id="SSF53067">
    <property type="entry name" value="Actin-like ATPase domain"/>
    <property type="match status" value="2"/>
</dbReference>
<dbReference type="OrthoDB" id="5132116at2759"/>
<evidence type="ECO:0000256" key="2">
    <source>
        <dbReference type="RuleBase" id="RU000487"/>
    </source>
</evidence>
<dbReference type="InterPro" id="IPR004000">
    <property type="entry name" value="Actin"/>
</dbReference>
<dbReference type="InParanoid" id="A0A0G4H7J9"/>
<dbReference type="EMBL" id="CDMY01001052">
    <property type="protein sequence ID" value="CEM39843.1"/>
    <property type="molecule type" value="Genomic_DNA"/>
</dbReference>
<organism evidence="3 4">
    <name type="scientific">Vitrella brassicaformis (strain CCMP3155)</name>
    <dbReference type="NCBI Taxonomy" id="1169540"/>
    <lineage>
        <taxon>Eukaryota</taxon>
        <taxon>Sar</taxon>
        <taxon>Alveolata</taxon>
        <taxon>Colpodellida</taxon>
        <taxon>Vitrellaceae</taxon>
        <taxon>Vitrella</taxon>
    </lineage>
</organism>
<dbReference type="PhylomeDB" id="A0A0G4H7J9"/>
<protein>
    <recommendedName>
        <fullName evidence="5">Actin-related protein 4</fullName>
    </recommendedName>
</protein>
<dbReference type="AlphaFoldDB" id="A0A0G4H7J9"/>
<sequence>MYSGGEEVSAVVLDIGCQSIRCGYAGEENPKFVQPVSVGVPEANDAEKVYPVNFFAKRDHMAVRPACTYAYSGEARAPPPAADANGDQQPAEDVRICRGRSQINVDEDMLATILYHLESPRGLSINWKETPVLVTEPTRHSKPYREKITQILFETFQVNACYVAKSAVLATYASGRTTALTLDIGANHSTAVAVTDGFANQKTVQEYPVGGNLLEDELAKILTQKRKSVHPQFAYKKTVTDGSEKYDKQDISKVHESYRDLAIREQLRRVKEQQCRVADDDKLVDSVTGLPGAPFVLPDGTEIETDPFQYRLPERLLRPELFSEQEEIYGFPGLPRMLVDVLHCAPLETRKELLNAIVVTGGGSCFQGLPERMEKMMLHNDYMGPNLRFKVIASPQPNERKFSTWIGGSILASLGSFQQLWISKHEWDEGRGATVERKCA</sequence>
<proteinExistence type="inferred from homology"/>
<dbReference type="Pfam" id="PF00022">
    <property type="entry name" value="Actin"/>
    <property type="match status" value="1"/>
</dbReference>
<gene>
    <name evidence="3" type="ORF">Vbra_19808</name>
</gene>
<dbReference type="SMART" id="SM00268">
    <property type="entry name" value="ACTIN"/>
    <property type="match status" value="1"/>
</dbReference>
<dbReference type="PANTHER" id="PTHR11937">
    <property type="entry name" value="ACTIN"/>
    <property type="match status" value="1"/>
</dbReference>